<dbReference type="GO" id="GO:0005524">
    <property type="term" value="F:ATP binding"/>
    <property type="evidence" value="ECO:0007669"/>
    <property type="project" value="UniProtKB-UniRule"/>
</dbReference>
<feature type="region of interest" description="Disordered" evidence="10">
    <location>
        <begin position="277"/>
        <end position="313"/>
    </location>
</feature>
<feature type="compositionally biased region" description="Polar residues" evidence="10">
    <location>
        <begin position="434"/>
        <end position="445"/>
    </location>
</feature>
<feature type="compositionally biased region" description="Pro residues" evidence="10">
    <location>
        <begin position="831"/>
        <end position="840"/>
    </location>
</feature>
<dbReference type="Proteomes" id="UP001150238">
    <property type="component" value="Unassembled WGS sequence"/>
</dbReference>
<feature type="compositionally biased region" description="Polar residues" evidence="10">
    <location>
        <begin position="277"/>
        <end position="289"/>
    </location>
</feature>
<feature type="compositionally biased region" description="Basic and acidic residues" evidence="10">
    <location>
        <begin position="782"/>
        <end position="809"/>
    </location>
</feature>
<evidence type="ECO:0000256" key="2">
    <source>
        <dbReference type="ARBA" id="ARBA00022527"/>
    </source>
</evidence>
<name>A0A9W8ZUX2_9AGAR</name>
<dbReference type="PANTHER" id="PTHR47634:SF9">
    <property type="entry name" value="PROTEIN KINASE DOMAIN-CONTAINING PROTEIN-RELATED"/>
    <property type="match status" value="1"/>
</dbReference>
<feature type="compositionally biased region" description="Polar residues" evidence="10">
    <location>
        <begin position="938"/>
        <end position="949"/>
    </location>
</feature>
<dbReference type="InterPro" id="IPR017441">
    <property type="entry name" value="Protein_kinase_ATP_BS"/>
</dbReference>
<organism evidence="12 13">
    <name type="scientific">Lentinula lateritia</name>
    <dbReference type="NCBI Taxonomy" id="40482"/>
    <lineage>
        <taxon>Eukaryota</taxon>
        <taxon>Fungi</taxon>
        <taxon>Dikarya</taxon>
        <taxon>Basidiomycota</taxon>
        <taxon>Agaricomycotina</taxon>
        <taxon>Agaricomycetes</taxon>
        <taxon>Agaricomycetidae</taxon>
        <taxon>Agaricales</taxon>
        <taxon>Marasmiineae</taxon>
        <taxon>Omphalotaceae</taxon>
        <taxon>Lentinula</taxon>
    </lineage>
</organism>
<comment type="catalytic activity">
    <reaction evidence="8">
        <text>L-seryl-[protein] + ATP = O-phospho-L-seryl-[protein] + ADP + H(+)</text>
        <dbReference type="Rhea" id="RHEA:17989"/>
        <dbReference type="Rhea" id="RHEA-COMP:9863"/>
        <dbReference type="Rhea" id="RHEA-COMP:11604"/>
        <dbReference type="ChEBI" id="CHEBI:15378"/>
        <dbReference type="ChEBI" id="CHEBI:29999"/>
        <dbReference type="ChEBI" id="CHEBI:30616"/>
        <dbReference type="ChEBI" id="CHEBI:83421"/>
        <dbReference type="ChEBI" id="CHEBI:456216"/>
        <dbReference type="EC" id="2.7.11.1"/>
    </reaction>
</comment>
<dbReference type="Gene3D" id="1.10.510.10">
    <property type="entry name" value="Transferase(Phosphotransferase) domain 1"/>
    <property type="match status" value="1"/>
</dbReference>
<dbReference type="GO" id="GO:0000245">
    <property type="term" value="P:spliceosomal complex assembly"/>
    <property type="evidence" value="ECO:0007669"/>
    <property type="project" value="TreeGrafter"/>
</dbReference>
<dbReference type="GO" id="GO:0005634">
    <property type="term" value="C:nucleus"/>
    <property type="evidence" value="ECO:0007669"/>
    <property type="project" value="TreeGrafter"/>
</dbReference>
<evidence type="ECO:0000256" key="6">
    <source>
        <dbReference type="ARBA" id="ARBA00022840"/>
    </source>
</evidence>
<feature type="region of interest" description="Disordered" evidence="10">
    <location>
        <begin position="665"/>
        <end position="685"/>
    </location>
</feature>
<dbReference type="GO" id="GO:0050684">
    <property type="term" value="P:regulation of mRNA processing"/>
    <property type="evidence" value="ECO:0007669"/>
    <property type="project" value="TreeGrafter"/>
</dbReference>
<feature type="region of interest" description="Disordered" evidence="10">
    <location>
        <begin position="702"/>
        <end position="751"/>
    </location>
</feature>
<dbReference type="Gene3D" id="3.30.200.20">
    <property type="entry name" value="Phosphorylase Kinase, domain 1"/>
    <property type="match status" value="1"/>
</dbReference>
<dbReference type="AlphaFoldDB" id="A0A9W8ZUX2"/>
<dbReference type="EC" id="2.7.11.1" evidence="1"/>
<feature type="compositionally biased region" description="Low complexity" evidence="10">
    <location>
        <begin position="702"/>
        <end position="737"/>
    </location>
</feature>
<dbReference type="Pfam" id="PF00069">
    <property type="entry name" value="Pkinase"/>
    <property type="match status" value="2"/>
</dbReference>
<feature type="compositionally biased region" description="Gly residues" evidence="10">
    <location>
        <begin position="983"/>
        <end position="994"/>
    </location>
</feature>
<dbReference type="EMBL" id="JANVFS010000043">
    <property type="protein sequence ID" value="KAJ4466926.1"/>
    <property type="molecule type" value="Genomic_DNA"/>
</dbReference>
<dbReference type="FunFam" id="1.10.510.10:FF:000275">
    <property type="entry name" value="SRSF protein kinase 2 isoform X3"/>
    <property type="match status" value="1"/>
</dbReference>
<dbReference type="InterPro" id="IPR051334">
    <property type="entry name" value="SRPK"/>
</dbReference>
<feature type="compositionally biased region" description="Polar residues" evidence="10">
    <location>
        <begin position="970"/>
        <end position="980"/>
    </location>
</feature>
<feature type="binding site" evidence="9">
    <location>
        <position position="132"/>
    </location>
    <ligand>
        <name>ATP</name>
        <dbReference type="ChEBI" id="CHEBI:30616"/>
    </ligand>
</feature>
<evidence type="ECO:0000313" key="12">
    <source>
        <dbReference type="EMBL" id="KAJ4466926.1"/>
    </source>
</evidence>
<evidence type="ECO:0000256" key="5">
    <source>
        <dbReference type="ARBA" id="ARBA00022777"/>
    </source>
</evidence>
<proteinExistence type="predicted"/>
<feature type="compositionally biased region" description="Polar residues" evidence="10">
    <location>
        <begin position="877"/>
        <end position="896"/>
    </location>
</feature>
<feature type="region of interest" description="Disordered" evidence="10">
    <location>
        <begin position="782"/>
        <end position="1006"/>
    </location>
</feature>
<dbReference type="InterPro" id="IPR011009">
    <property type="entry name" value="Kinase-like_dom_sf"/>
</dbReference>
<evidence type="ECO:0000256" key="7">
    <source>
        <dbReference type="ARBA" id="ARBA00047899"/>
    </source>
</evidence>
<evidence type="ECO:0000256" key="10">
    <source>
        <dbReference type="SAM" id="MobiDB-lite"/>
    </source>
</evidence>
<dbReference type="FunFam" id="3.30.200.20:FF:000770">
    <property type="entry name" value="SRSF protein kinase 2"/>
    <property type="match status" value="1"/>
</dbReference>
<dbReference type="GO" id="GO:0005737">
    <property type="term" value="C:cytoplasm"/>
    <property type="evidence" value="ECO:0007669"/>
    <property type="project" value="TreeGrafter"/>
</dbReference>
<reference evidence="12" key="2">
    <citation type="journal article" date="2023" name="Proc. Natl. Acad. Sci. U.S.A.">
        <title>A global phylogenomic analysis of the shiitake genus Lentinula.</title>
        <authorList>
            <person name="Sierra-Patev S."/>
            <person name="Min B."/>
            <person name="Naranjo-Ortiz M."/>
            <person name="Looney B."/>
            <person name="Konkel Z."/>
            <person name="Slot J.C."/>
            <person name="Sakamoto Y."/>
            <person name="Steenwyk J.L."/>
            <person name="Rokas A."/>
            <person name="Carro J."/>
            <person name="Camarero S."/>
            <person name="Ferreira P."/>
            <person name="Molpeceres G."/>
            <person name="Ruiz-Duenas F.J."/>
            <person name="Serrano A."/>
            <person name="Henrissat B."/>
            <person name="Drula E."/>
            <person name="Hughes K.W."/>
            <person name="Mata J.L."/>
            <person name="Ishikawa N.K."/>
            <person name="Vargas-Isla R."/>
            <person name="Ushijima S."/>
            <person name="Smith C.A."/>
            <person name="Donoghue J."/>
            <person name="Ahrendt S."/>
            <person name="Andreopoulos W."/>
            <person name="He G."/>
            <person name="LaButti K."/>
            <person name="Lipzen A."/>
            <person name="Ng V."/>
            <person name="Riley R."/>
            <person name="Sandor L."/>
            <person name="Barry K."/>
            <person name="Martinez A.T."/>
            <person name="Xiao Y."/>
            <person name="Gibbons J.G."/>
            <person name="Terashima K."/>
            <person name="Grigoriev I.V."/>
            <person name="Hibbett D."/>
        </authorList>
    </citation>
    <scope>NUCLEOTIDE SEQUENCE</scope>
    <source>
        <strain evidence="12">Sp2 HRB7682 ss15</strain>
    </source>
</reference>
<feature type="compositionally biased region" description="Low complexity" evidence="10">
    <location>
        <begin position="56"/>
        <end position="72"/>
    </location>
</feature>
<protein>
    <recommendedName>
        <fullName evidence="1">non-specific serine/threonine protein kinase</fullName>
        <ecNumber evidence="1">2.7.11.1</ecNumber>
    </recommendedName>
</protein>
<feature type="region of interest" description="Disordered" evidence="10">
    <location>
        <begin position="434"/>
        <end position="470"/>
    </location>
</feature>
<feature type="compositionally biased region" description="Low complexity" evidence="10">
    <location>
        <begin position="953"/>
        <end position="969"/>
    </location>
</feature>
<comment type="caution">
    <text evidence="12">The sequence shown here is derived from an EMBL/GenBank/DDBJ whole genome shotgun (WGS) entry which is preliminary data.</text>
</comment>
<feature type="compositionally biased region" description="Polar residues" evidence="10">
    <location>
        <begin position="665"/>
        <end position="674"/>
    </location>
</feature>
<feature type="region of interest" description="Disordered" evidence="10">
    <location>
        <begin position="56"/>
        <end position="77"/>
    </location>
</feature>
<dbReference type="GO" id="GO:0004674">
    <property type="term" value="F:protein serine/threonine kinase activity"/>
    <property type="evidence" value="ECO:0007669"/>
    <property type="project" value="UniProtKB-KW"/>
</dbReference>
<dbReference type="InterPro" id="IPR008271">
    <property type="entry name" value="Ser/Thr_kinase_AS"/>
</dbReference>
<dbReference type="PROSITE" id="PS50011">
    <property type="entry name" value="PROTEIN_KINASE_DOM"/>
    <property type="match status" value="1"/>
</dbReference>
<evidence type="ECO:0000256" key="9">
    <source>
        <dbReference type="PROSITE-ProRule" id="PRU10141"/>
    </source>
</evidence>
<evidence type="ECO:0000256" key="3">
    <source>
        <dbReference type="ARBA" id="ARBA00022679"/>
    </source>
</evidence>
<feature type="domain" description="Protein kinase" evidence="11">
    <location>
        <begin position="103"/>
        <end position="671"/>
    </location>
</feature>
<feature type="compositionally biased region" description="Polar residues" evidence="10">
    <location>
        <begin position="810"/>
        <end position="819"/>
    </location>
</feature>
<gene>
    <name evidence="12" type="ORF">C8J55DRAFT_492935</name>
</gene>
<keyword evidence="3" id="KW-0808">Transferase</keyword>
<keyword evidence="6 9" id="KW-0067">ATP-binding</keyword>
<dbReference type="SUPFAM" id="SSF56112">
    <property type="entry name" value="Protein kinase-like (PK-like)"/>
    <property type="match status" value="1"/>
</dbReference>
<keyword evidence="2" id="KW-0723">Serine/threonine-protein kinase</keyword>
<evidence type="ECO:0000256" key="1">
    <source>
        <dbReference type="ARBA" id="ARBA00012513"/>
    </source>
</evidence>
<dbReference type="PANTHER" id="PTHR47634">
    <property type="entry name" value="PROTEIN KINASE DOMAIN-CONTAINING PROTEIN-RELATED"/>
    <property type="match status" value="1"/>
</dbReference>
<comment type="catalytic activity">
    <reaction evidence="7">
        <text>L-threonyl-[protein] + ATP = O-phospho-L-threonyl-[protein] + ADP + H(+)</text>
        <dbReference type="Rhea" id="RHEA:46608"/>
        <dbReference type="Rhea" id="RHEA-COMP:11060"/>
        <dbReference type="Rhea" id="RHEA-COMP:11605"/>
        <dbReference type="ChEBI" id="CHEBI:15378"/>
        <dbReference type="ChEBI" id="CHEBI:30013"/>
        <dbReference type="ChEBI" id="CHEBI:30616"/>
        <dbReference type="ChEBI" id="CHEBI:61977"/>
        <dbReference type="ChEBI" id="CHEBI:456216"/>
        <dbReference type="EC" id="2.7.11.1"/>
    </reaction>
</comment>
<evidence type="ECO:0000313" key="13">
    <source>
        <dbReference type="Proteomes" id="UP001150238"/>
    </source>
</evidence>
<sequence>MGKPDLNLIGPNPLISSFFYFHLVAVYDDDDEFHGSRRHYPPLSILMSSYASHHSGQSQSYASSPSGQSYQSTVTEDEEDWEDYVKGGYHPVHIGDAFSEGRYVVVRKLGWGHFSTVWLAWDGRMKRHVALKVVKSAPRYTETALDEIKLLQRLITSSTPSSTAQTGALSPSLLHPGRSHVISFLDHFRHRGPNGTHICMVFEVLGENLLGLIKRHQSKGVPMGLVKQIGKQILLGLDYMHRCCGVIHTDLKPENVLIAIDDVEGIIQAELAKSKLANASATDSSSNPSPARMSGVVGVPPSTGRGGNQTPRSESLIITSSQPLPSPSSSFGSTGFLSSLASAGGNLPKSIYSSTSGSTSSGPVFDKFSFGMSKIDPEGPGQSNVEGRSNAEEIAEGVGNVSLDKSSTLDDAEDVLEFSTNKSKKVLPKVSLLTQQAPSHSSNASDLPAHSHSNLPPGAQPPPFNGRDMQITKDGMGRVQDSVSAMAGEMEVEERITVKIADLGNATWTEHHFTDDIQTRQYRAPEVILGAKWGTSADMWSLACVLFELITGGDYLFDPASGSRYSKDDDHIAQIMELMGTLPSSLTMGGKYCGEFFTRKGDLRHISKLRFWPLHSVLSDKYLFPASAASHLSGFLNPMLAGSPEKRAGARDMLIFGCGLADSSTPSQPLNFSNDDQDDSNEPYEITPSAATAVTANALGLPSSYSRRLPPSSGQSYHTHSNNSSQSSSHSNPSPSRQSHHGYHPPPSIPSLTGPGASWLAGLVVQGEIDVLERLERMRIKKVSEERSRSRSTEKDTERDKGNQIERGRNPQSATSSMVSGEKIRGRTKTPTPPSPPTSPSPSRLKAPKLEHRVSEATVTNDDDVLPAPSGPEAELTPSTVSTASTKAKNSVTAQEQAEVDALKPVGEFEPESESNESGGTEPDTGGKGEDAAMDSPVKTTPTLGSAPSTGGKIPKTTPTSSSTNIPNPANVSLTLNSAPKGNQGGRGGKGGGSKAKRGGKGRGTT</sequence>
<dbReference type="PROSITE" id="PS00108">
    <property type="entry name" value="PROTEIN_KINASE_ST"/>
    <property type="match status" value="1"/>
</dbReference>
<dbReference type="SMART" id="SM00220">
    <property type="entry name" value="S_TKc"/>
    <property type="match status" value="1"/>
</dbReference>
<accession>A0A9W8ZUX2</accession>
<keyword evidence="4 9" id="KW-0547">Nucleotide-binding</keyword>
<dbReference type="PROSITE" id="PS00107">
    <property type="entry name" value="PROTEIN_KINASE_ATP"/>
    <property type="match status" value="1"/>
</dbReference>
<dbReference type="InterPro" id="IPR000719">
    <property type="entry name" value="Prot_kinase_dom"/>
</dbReference>
<feature type="compositionally biased region" description="Basic residues" evidence="10">
    <location>
        <begin position="995"/>
        <end position="1006"/>
    </location>
</feature>
<evidence type="ECO:0000256" key="8">
    <source>
        <dbReference type="ARBA" id="ARBA00048679"/>
    </source>
</evidence>
<evidence type="ECO:0000256" key="4">
    <source>
        <dbReference type="ARBA" id="ARBA00022741"/>
    </source>
</evidence>
<reference evidence="12" key="1">
    <citation type="submission" date="2022-08" db="EMBL/GenBank/DDBJ databases">
        <authorList>
            <consortium name="DOE Joint Genome Institute"/>
            <person name="Min B."/>
            <person name="Riley R."/>
            <person name="Sierra-Patev S."/>
            <person name="Naranjo-Ortiz M."/>
            <person name="Looney B."/>
            <person name="Konkel Z."/>
            <person name="Slot J.C."/>
            <person name="Sakamoto Y."/>
            <person name="Steenwyk J.L."/>
            <person name="Rokas A."/>
            <person name="Carro J."/>
            <person name="Camarero S."/>
            <person name="Ferreira P."/>
            <person name="Molpeceres G."/>
            <person name="Ruiz-Duenas F.J."/>
            <person name="Serrano A."/>
            <person name="Henrissat B."/>
            <person name="Drula E."/>
            <person name="Hughes K.W."/>
            <person name="Mata J.L."/>
            <person name="Ishikawa N.K."/>
            <person name="Vargas-Isla R."/>
            <person name="Ushijima S."/>
            <person name="Smith C.A."/>
            <person name="Ahrendt S."/>
            <person name="Andreopoulos W."/>
            <person name="He G."/>
            <person name="Labutti K."/>
            <person name="Lipzen A."/>
            <person name="Ng V."/>
            <person name="Sandor L."/>
            <person name="Barry K."/>
            <person name="Martinez A.T."/>
            <person name="Xiao Y."/>
            <person name="Gibbons J.G."/>
            <person name="Terashima K."/>
            <person name="Hibbett D.S."/>
            <person name="Grigoriev I.V."/>
        </authorList>
    </citation>
    <scope>NUCLEOTIDE SEQUENCE</scope>
    <source>
        <strain evidence="12">Sp2 HRB7682 ss15</strain>
    </source>
</reference>
<keyword evidence="5 12" id="KW-0418">Kinase</keyword>
<evidence type="ECO:0000259" key="11">
    <source>
        <dbReference type="PROSITE" id="PS50011"/>
    </source>
</evidence>